<sequence length="160" mass="18107">MTFNLTKAQEKRLFLLQQKNFKELALSSNSIFDLIQFPESSILLEKIKKITDSKSGTEVQSAARLFERLFDFSANQSKALFLILPGLSPQTGFIYTQYPAIKVDATQLRSLLEAMQGKFINVDYLALVSENLKHGITLDVYAGNPEIHGTDKEICRITTW</sequence>
<evidence type="ECO:0000313" key="2">
    <source>
        <dbReference type="Proteomes" id="UP001184828"/>
    </source>
</evidence>
<reference evidence="1" key="1">
    <citation type="submission" date="2023-07" db="EMBL/GenBank/DDBJ databases">
        <title>Sorghum-associated microbial communities from plants grown in Nebraska, USA.</title>
        <authorList>
            <person name="Schachtman D."/>
        </authorList>
    </citation>
    <scope>NUCLEOTIDE SEQUENCE</scope>
    <source>
        <strain evidence="1">DS2114</strain>
    </source>
</reference>
<comment type="caution">
    <text evidence="1">The sequence shown here is derived from an EMBL/GenBank/DDBJ whole genome shotgun (WGS) entry which is preliminary data.</text>
</comment>
<organism evidence="1 2">
    <name type="scientific">Variovorax paradoxus</name>
    <dbReference type="NCBI Taxonomy" id="34073"/>
    <lineage>
        <taxon>Bacteria</taxon>
        <taxon>Pseudomonadati</taxon>
        <taxon>Pseudomonadota</taxon>
        <taxon>Betaproteobacteria</taxon>
        <taxon>Burkholderiales</taxon>
        <taxon>Comamonadaceae</taxon>
        <taxon>Variovorax</taxon>
    </lineage>
</organism>
<dbReference type="RefSeq" id="WP_145743971.1">
    <property type="nucleotide sequence ID" value="NZ_JAVDQZ010000005.1"/>
</dbReference>
<name>A0AAE4BYU2_VARPD</name>
<accession>A0AAE4BYU2</accession>
<gene>
    <name evidence="1" type="ORF">J2738_003447</name>
</gene>
<proteinExistence type="predicted"/>
<dbReference type="AlphaFoldDB" id="A0AAE4BYU2"/>
<dbReference type="EMBL" id="JAVDQZ010000005">
    <property type="protein sequence ID" value="MDR6427292.1"/>
    <property type="molecule type" value="Genomic_DNA"/>
</dbReference>
<protein>
    <submittedName>
        <fullName evidence="1">Uncharacterized protein</fullName>
    </submittedName>
</protein>
<dbReference type="Proteomes" id="UP001184828">
    <property type="component" value="Unassembled WGS sequence"/>
</dbReference>
<evidence type="ECO:0000313" key="1">
    <source>
        <dbReference type="EMBL" id="MDR6427292.1"/>
    </source>
</evidence>